<organism evidence="1 2">
    <name type="scientific">Methyloceanibacter methanicus</name>
    <dbReference type="NCBI Taxonomy" id="1774968"/>
    <lineage>
        <taxon>Bacteria</taxon>
        <taxon>Pseudomonadati</taxon>
        <taxon>Pseudomonadota</taxon>
        <taxon>Alphaproteobacteria</taxon>
        <taxon>Hyphomicrobiales</taxon>
        <taxon>Hyphomicrobiaceae</taxon>
        <taxon>Methyloceanibacter</taxon>
    </lineage>
</organism>
<evidence type="ECO:0000313" key="1">
    <source>
        <dbReference type="EMBL" id="ODR98522.1"/>
    </source>
</evidence>
<dbReference type="Proteomes" id="UP000094501">
    <property type="component" value="Unassembled WGS sequence"/>
</dbReference>
<accession>A0A1E3VYC1</accession>
<evidence type="ECO:0000313" key="2">
    <source>
        <dbReference type="Proteomes" id="UP000094501"/>
    </source>
</evidence>
<dbReference type="EMBL" id="LPWG01000013">
    <property type="protein sequence ID" value="ODR98522.1"/>
    <property type="molecule type" value="Genomic_DNA"/>
</dbReference>
<comment type="caution">
    <text evidence="1">The sequence shown here is derived from an EMBL/GenBank/DDBJ whole genome shotgun (WGS) entry which is preliminary data.</text>
</comment>
<protein>
    <submittedName>
        <fullName evidence="1">Uncharacterized protein</fullName>
    </submittedName>
</protein>
<proteinExistence type="predicted"/>
<name>A0A1E3VYC1_9HYPH</name>
<sequence>MLALLVLAPAAAFVIDVLDAPAKFNSFFDELPKAATRVDDWMFVDKMLSGKWSSAPEGDVIAGSIGPQQLDGRGMPVDIDMRVHRGTVTGAIGSGGLGKHYVFSEIQIDGQVSAGNIEGIAWDAIGGEKVALAKFELQQGQLDGEPVLLFRIIDQAKAFFPARATLWQTDAIRPGELKTQFFRTIVEQRKARQRGALSD</sequence>
<gene>
    <name evidence="1" type="ORF">AUC68_08855</name>
</gene>
<keyword evidence="2" id="KW-1185">Reference proteome</keyword>
<reference evidence="1 2" key="1">
    <citation type="journal article" date="2016" name="Environ. Microbiol.">
        <title>New Methyloceanibacter diversity from North Sea sediments includes methanotroph containing solely the soluble methane monooxygenase.</title>
        <authorList>
            <person name="Vekeman B."/>
            <person name="Kerckhof F.M."/>
            <person name="Cremers G."/>
            <person name="de Vos P."/>
            <person name="Vandamme P."/>
            <person name="Boon N."/>
            <person name="Op den Camp H.J."/>
            <person name="Heylen K."/>
        </authorList>
    </citation>
    <scope>NUCLEOTIDE SEQUENCE [LARGE SCALE GENOMIC DNA]</scope>
    <source>
        <strain evidence="1 2">R-67174</strain>
    </source>
</reference>
<dbReference type="AlphaFoldDB" id="A0A1E3VYC1"/>